<evidence type="ECO:0000313" key="2">
    <source>
        <dbReference type="Proteomes" id="UP000515292"/>
    </source>
</evidence>
<dbReference type="Proteomes" id="UP000515292">
    <property type="component" value="Chromosome"/>
</dbReference>
<proteinExistence type="predicted"/>
<evidence type="ECO:0000313" key="1">
    <source>
        <dbReference type="EMBL" id="QMW23355.1"/>
    </source>
</evidence>
<dbReference type="RefSeq" id="WP_182297130.1">
    <property type="nucleotide sequence ID" value="NZ_CP059851.1"/>
</dbReference>
<sequence length="194" mass="21101">MTGSTPIGGFVASSQNLHGRTWAEVEEILGFNRGRFNDGGTVWRIAPGGPLEAFVNAPTPASFAALGMVIAGFNDERGRRDWSAMEKDARNNGYSVQSILRDRADYVRSAPMFDTSAAARALLLAEMVSMMACGATLVKLRPNRPHDPGREAVYQYPAGGGIREYFLVTPQLFVPWMNFGAGEAARQGRFLSQP</sequence>
<dbReference type="KEGG" id="sand:H3309_02295"/>
<accession>A0A7G5IJ13</accession>
<name>A0A7G5IJ13_9SPHN</name>
<organism evidence="1 2">
    <name type="scientific">Sandaracinobacteroides saxicola</name>
    <dbReference type="NCBI Taxonomy" id="2759707"/>
    <lineage>
        <taxon>Bacteria</taxon>
        <taxon>Pseudomonadati</taxon>
        <taxon>Pseudomonadota</taxon>
        <taxon>Alphaproteobacteria</taxon>
        <taxon>Sphingomonadales</taxon>
        <taxon>Sphingosinicellaceae</taxon>
        <taxon>Sandaracinobacteroides</taxon>
    </lineage>
</organism>
<reference evidence="1 2" key="1">
    <citation type="submission" date="2020-07" db="EMBL/GenBank/DDBJ databases">
        <title>Complete genome sequence for Sandaracinobacter sp. M6.</title>
        <authorList>
            <person name="Tang Y."/>
            <person name="Liu Q."/>
            <person name="Guo Z."/>
            <person name="Lei P."/>
            <person name="Huang B."/>
        </authorList>
    </citation>
    <scope>NUCLEOTIDE SEQUENCE [LARGE SCALE GENOMIC DNA]</scope>
    <source>
        <strain evidence="1 2">M6</strain>
    </source>
</reference>
<gene>
    <name evidence="1" type="ORF">H3309_02295</name>
</gene>
<dbReference type="EMBL" id="CP059851">
    <property type="protein sequence ID" value="QMW23355.1"/>
    <property type="molecule type" value="Genomic_DNA"/>
</dbReference>
<protein>
    <submittedName>
        <fullName evidence="1">Uncharacterized protein</fullName>
    </submittedName>
</protein>
<keyword evidence="2" id="KW-1185">Reference proteome</keyword>
<dbReference type="AlphaFoldDB" id="A0A7G5IJ13"/>